<keyword evidence="1" id="KW-0732">Signal</keyword>
<dbReference type="Proteomes" id="UP000799423">
    <property type="component" value="Unassembled WGS sequence"/>
</dbReference>
<dbReference type="EMBL" id="MU006324">
    <property type="protein sequence ID" value="KAF2847556.1"/>
    <property type="molecule type" value="Genomic_DNA"/>
</dbReference>
<name>A0A6A7AW88_9PLEO</name>
<protein>
    <recommendedName>
        <fullName evidence="4">Secreted protein</fullName>
    </recommendedName>
</protein>
<accession>A0A6A7AW88</accession>
<keyword evidence="3" id="KW-1185">Reference proteome</keyword>
<feature type="signal peptide" evidence="1">
    <location>
        <begin position="1"/>
        <end position="19"/>
    </location>
</feature>
<organism evidence="2 3">
    <name type="scientific">Plenodomus tracheiphilus IPT5</name>
    <dbReference type="NCBI Taxonomy" id="1408161"/>
    <lineage>
        <taxon>Eukaryota</taxon>
        <taxon>Fungi</taxon>
        <taxon>Dikarya</taxon>
        <taxon>Ascomycota</taxon>
        <taxon>Pezizomycotina</taxon>
        <taxon>Dothideomycetes</taxon>
        <taxon>Pleosporomycetidae</taxon>
        <taxon>Pleosporales</taxon>
        <taxon>Pleosporineae</taxon>
        <taxon>Leptosphaeriaceae</taxon>
        <taxon>Plenodomus</taxon>
    </lineage>
</organism>
<evidence type="ECO:0000256" key="1">
    <source>
        <dbReference type="SAM" id="SignalP"/>
    </source>
</evidence>
<reference evidence="2" key="1">
    <citation type="submission" date="2020-01" db="EMBL/GenBank/DDBJ databases">
        <authorList>
            <consortium name="DOE Joint Genome Institute"/>
            <person name="Haridas S."/>
            <person name="Albert R."/>
            <person name="Binder M."/>
            <person name="Bloem J."/>
            <person name="Labutti K."/>
            <person name="Salamov A."/>
            <person name="Andreopoulos B."/>
            <person name="Baker S.E."/>
            <person name="Barry K."/>
            <person name="Bills G."/>
            <person name="Bluhm B.H."/>
            <person name="Cannon C."/>
            <person name="Castanera R."/>
            <person name="Culley D.E."/>
            <person name="Daum C."/>
            <person name="Ezra D."/>
            <person name="Gonzalez J.B."/>
            <person name="Henrissat B."/>
            <person name="Kuo A."/>
            <person name="Liang C."/>
            <person name="Lipzen A."/>
            <person name="Lutzoni F."/>
            <person name="Magnuson J."/>
            <person name="Mondo S."/>
            <person name="Nolan M."/>
            <person name="Ohm R."/>
            <person name="Pangilinan J."/>
            <person name="Park H.-J."/>
            <person name="Ramirez L."/>
            <person name="Alfaro M."/>
            <person name="Sun H."/>
            <person name="Tritt A."/>
            <person name="Yoshinaga Y."/>
            <person name="Zwiers L.-H."/>
            <person name="Turgeon B.G."/>
            <person name="Goodwin S.B."/>
            <person name="Spatafora J.W."/>
            <person name="Crous P.W."/>
            <person name="Grigoriev I.V."/>
        </authorList>
    </citation>
    <scope>NUCLEOTIDE SEQUENCE</scope>
    <source>
        <strain evidence="2">IPT5</strain>
    </source>
</reference>
<sequence>MQAPLPMLLIIAALPSFQDLELPSPSVSTALGMTTERAHLRMELSPPCRPCWPMDGSRNHSKMAFRRNSPLKLTPLEIKCRA</sequence>
<feature type="chain" id="PRO_5025673808" description="Secreted protein" evidence="1">
    <location>
        <begin position="20"/>
        <end position="82"/>
    </location>
</feature>
<proteinExistence type="predicted"/>
<evidence type="ECO:0008006" key="4">
    <source>
        <dbReference type="Google" id="ProtNLM"/>
    </source>
</evidence>
<gene>
    <name evidence="2" type="ORF">T440DRAFT_188875</name>
</gene>
<evidence type="ECO:0000313" key="2">
    <source>
        <dbReference type="EMBL" id="KAF2847556.1"/>
    </source>
</evidence>
<dbReference type="AlphaFoldDB" id="A0A6A7AW88"/>
<evidence type="ECO:0000313" key="3">
    <source>
        <dbReference type="Proteomes" id="UP000799423"/>
    </source>
</evidence>